<dbReference type="InterPro" id="IPR036864">
    <property type="entry name" value="Zn2-C6_fun-type_DNA-bd_sf"/>
</dbReference>
<dbReference type="PANTHER" id="PTHR37534">
    <property type="entry name" value="TRANSCRIPTIONAL ACTIVATOR PROTEIN UGA3"/>
    <property type="match status" value="1"/>
</dbReference>
<dbReference type="SMART" id="SM00066">
    <property type="entry name" value="GAL4"/>
    <property type="match status" value="1"/>
</dbReference>
<dbReference type="Pfam" id="PF11951">
    <property type="entry name" value="Fungal_trans_2"/>
    <property type="match status" value="1"/>
</dbReference>
<dbReference type="Proteomes" id="UP000309340">
    <property type="component" value="Unassembled WGS sequence"/>
</dbReference>
<dbReference type="SUPFAM" id="SSF57701">
    <property type="entry name" value="Zn2/Cys6 DNA-binding domain"/>
    <property type="match status" value="1"/>
</dbReference>
<dbReference type="CDD" id="cd00067">
    <property type="entry name" value="GAL4"/>
    <property type="match status" value="1"/>
</dbReference>
<dbReference type="GO" id="GO:0008270">
    <property type="term" value="F:zinc ion binding"/>
    <property type="evidence" value="ECO:0007669"/>
    <property type="project" value="InterPro"/>
</dbReference>
<dbReference type="EMBL" id="NAJQ01000103">
    <property type="protein sequence ID" value="TKA78869.1"/>
    <property type="molecule type" value="Genomic_DNA"/>
</dbReference>
<evidence type="ECO:0000313" key="5">
    <source>
        <dbReference type="EMBL" id="TKA78869.1"/>
    </source>
</evidence>
<dbReference type="GO" id="GO:0045944">
    <property type="term" value="P:positive regulation of transcription by RNA polymerase II"/>
    <property type="evidence" value="ECO:0007669"/>
    <property type="project" value="TreeGrafter"/>
</dbReference>
<organism evidence="5 6">
    <name type="scientific">Friedmanniomyces simplex</name>
    <dbReference type="NCBI Taxonomy" id="329884"/>
    <lineage>
        <taxon>Eukaryota</taxon>
        <taxon>Fungi</taxon>
        <taxon>Dikarya</taxon>
        <taxon>Ascomycota</taxon>
        <taxon>Pezizomycotina</taxon>
        <taxon>Dothideomycetes</taxon>
        <taxon>Dothideomycetidae</taxon>
        <taxon>Mycosphaerellales</taxon>
        <taxon>Teratosphaeriaceae</taxon>
        <taxon>Friedmanniomyces</taxon>
    </lineage>
</organism>
<evidence type="ECO:0000256" key="3">
    <source>
        <dbReference type="SAM" id="MobiDB-lite"/>
    </source>
</evidence>
<dbReference type="PROSITE" id="PS50048">
    <property type="entry name" value="ZN2_CY6_FUNGAL_2"/>
    <property type="match status" value="1"/>
</dbReference>
<evidence type="ECO:0000313" key="6">
    <source>
        <dbReference type="Proteomes" id="UP000309340"/>
    </source>
</evidence>
<evidence type="ECO:0000259" key="4">
    <source>
        <dbReference type="PROSITE" id="PS50048"/>
    </source>
</evidence>
<comment type="subcellular location">
    <subcellularLocation>
        <location evidence="1">Nucleus</location>
    </subcellularLocation>
</comment>
<dbReference type="Gene3D" id="4.10.240.10">
    <property type="entry name" value="Zn(2)-C6 fungal-type DNA-binding domain"/>
    <property type="match status" value="1"/>
</dbReference>
<dbReference type="GO" id="GO:0005634">
    <property type="term" value="C:nucleus"/>
    <property type="evidence" value="ECO:0007669"/>
    <property type="project" value="UniProtKB-SubCell"/>
</dbReference>
<dbReference type="GO" id="GO:0000981">
    <property type="term" value="F:DNA-binding transcription factor activity, RNA polymerase II-specific"/>
    <property type="evidence" value="ECO:0007669"/>
    <property type="project" value="InterPro"/>
</dbReference>
<dbReference type="STRING" id="329884.A0A4V6WL88"/>
<dbReference type="PROSITE" id="PS00463">
    <property type="entry name" value="ZN2_CY6_FUNGAL_1"/>
    <property type="match status" value="1"/>
</dbReference>
<dbReference type="OrthoDB" id="5333823at2759"/>
<feature type="compositionally biased region" description="Low complexity" evidence="3">
    <location>
        <begin position="17"/>
        <end position="30"/>
    </location>
</feature>
<name>A0A4V6WL88_9PEZI</name>
<reference evidence="5 6" key="1">
    <citation type="submission" date="2017-03" db="EMBL/GenBank/DDBJ databases">
        <title>Genomes of endolithic fungi from Antarctica.</title>
        <authorList>
            <person name="Coleine C."/>
            <person name="Masonjones S."/>
            <person name="Stajich J.E."/>
        </authorList>
    </citation>
    <scope>NUCLEOTIDE SEQUENCE [LARGE SCALE GENOMIC DNA]</scope>
    <source>
        <strain evidence="5 6">CCFEE 5184</strain>
    </source>
</reference>
<feature type="compositionally biased region" description="Basic residues" evidence="3">
    <location>
        <begin position="83"/>
        <end position="92"/>
    </location>
</feature>
<dbReference type="GO" id="GO:0000976">
    <property type="term" value="F:transcription cis-regulatory region binding"/>
    <property type="evidence" value="ECO:0007669"/>
    <property type="project" value="TreeGrafter"/>
</dbReference>
<feature type="region of interest" description="Disordered" evidence="3">
    <location>
        <begin position="77"/>
        <end position="106"/>
    </location>
</feature>
<keyword evidence="2" id="KW-0539">Nucleus</keyword>
<sequence length="557" mass="62737">MDAHSLDSAALARRRSTFSSSAYSTTSSSSPEVTIDTVITPDSEDDATSSVVPKIEELDDVAIDDVDDAKPALLSDQIALPTSRKRGRPRKHPVVDQKKSSHIRSKTGCGTCRRRKKKCDEAKPFCTNCEKNNVVCDGYEPRQPWRGGKSTAVTVRSAIPAELPMLVEGVDGTVDQMFFHHFTAQVGKVLSLTDHQNPFLEIIVPMAMGHAGLMHSLLYLSGSCLMANESAPRSEWEERQEHHSSKAMRLLQEDLRESANARGSAVAAIGDPSIAQTLLLCLQTVCAGDLTGTYRFHLNAMKEMLTQRAATVPNEQLRQFILEFLLYHDYSSSITSLDNPLDQRSIDLMEGFKLPEFMIQPQAGTLLGVMDGLFGFISRIRRLRDQIRQRRAQGAGHWWDADIIDDAFAIDDALRAWKCVHPPDSPRYAPSLLYRQCTWIYLHRTIQLSQPSPTFKEAVDQGLAYLRMLPWSTDDGSTQSILLMPLFLLGCAAFEPEQRPEISEAFQRLQSWSSLGNIRYAREIVQQVWQMMDEGREEETWDWETIIARRGWDFLVT</sequence>
<evidence type="ECO:0000256" key="2">
    <source>
        <dbReference type="ARBA" id="ARBA00023242"/>
    </source>
</evidence>
<dbReference type="InterPro" id="IPR001138">
    <property type="entry name" value="Zn2Cys6_DnaBD"/>
</dbReference>
<proteinExistence type="predicted"/>
<dbReference type="Pfam" id="PF00172">
    <property type="entry name" value="Zn_clus"/>
    <property type="match status" value="1"/>
</dbReference>
<gene>
    <name evidence="5" type="ORF">B0A55_03805</name>
</gene>
<accession>A0A4V6WL88</accession>
<comment type="caution">
    <text evidence="5">The sequence shown here is derived from an EMBL/GenBank/DDBJ whole genome shotgun (WGS) entry which is preliminary data.</text>
</comment>
<keyword evidence="6" id="KW-1185">Reference proteome</keyword>
<feature type="region of interest" description="Disordered" evidence="3">
    <location>
        <begin position="1"/>
        <end position="50"/>
    </location>
</feature>
<dbReference type="InterPro" id="IPR021858">
    <property type="entry name" value="Fun_TF"/>
</dbReference>
<dbReference type="PANTHER" id="PTHR37534:SF38">
    <property type="entry name" value="ZN(2)-C6 FUNGAL-TYPE DOMAIN-CONTAINING PROTEIN"/>
    <property type="match status" value="1"/>
</dbReference>
<dbReference type="AlphaFoldDB" id="A0A4V6WL88"/>
<evidence type="ECO:0000256" key="1">
    <source>
        <dbReference type="ARBA" id="ARBA00004123"/>
    </source>
</evidence>
<feature type="domain" description="Zn(2)-C6 fungal-type" evidence="4">
    <location>
        <begin position="108"/>
        <end position="136"/>
    </location>
</feature>
<protein>
    <recommendedName>
        <fullName evidence="4">Zn(2)-C6 fungal-type domain-containing protein</fullName>
    </recommendedName>
</protein>